<dbReference type="PRINTS" id="PR00830">
    <property type="entry name" value="ENDOLAPTASE"/>
</dbReference>
<evidence type="ECO:0000256" key="5">
    <source>
        <dbReference type="ARBA" id="ARBA00022840"/>
    </source>
</evidence>
<evidence type="ECO:0000259" key="14">
    <source>
        <dbReference type="PROSITE" id="PS51786"/>
    </source>
</evidence>
<proteinExistence type="inferred from homology"/>
<dbReference type="InterPro" id="IPR003959">
    <property type="entry name" value="ATPase_AAA_core"/>
</dbReference>
<dbReference type="InterPro" id="IPR014721">
    <property type="entry name" value="Ribsml_uS5_D2-typ_fold_subgr"/>
</dbReference>
<feature type="active site" evidence="8 11">
    <location>
        <position position="601"/>
    </location>
</feature>
<dbReference type="SUPFAM" id="SSF52172">
    <property type="entry name" value="CheY-like"/>
    <property type="match status" value="1"/>
</dbReference>
<dbReference type="Pfam" id="PF22667">
    <property type="entry name" value="Lon_lid"/>
    <property type="match status" value="1"/>
</dbReference>
<feature type="active site" evidence="8 11">
    <location>
        <position position="644"/>
    </location>
</feature>
<evidence type="ECO:0000256" key="1">
    <source>
        <dbReference type="ARBA" id="ARBA00022670"/>
    </source>
</evidence>
<evidence type="ECO:0000256" key="11">
    <source>
        <dbReference type="PROSITE-ProRule" id="PRU01122"/>
    </source>
</evidence>
<dbReference type="InterPro" id="IPR027065">
    <property type="entry name" value="Lon_Prtase"/>
</dbReference>
<evidence type="ECO:0000256" key="12">
    <source>
        <dbReference type="SAM" id="MobiDB-lite"/>
    </source>
</evidence>
<keyword evidence="2 9" id="KW-0547">Nucleotide-binding</keyword>
<dbReference type="PIRSF" id="PIRSF001174">
    <property type="entry name" value="Lon_proteas"/>
    <property type="match status" value="1"/>
</dbReference>
<dbReference type="GO" id="GO:0006508">
    <property type="term" value="P:proteolysis"/>
    <property type="evidence" value="ECO:0007669"/>
    <property type="project" value="UniProtKB-KW"/>
</dbReference>
<evidence type="ECO:0000256" key="3">
    <source>
        <dbReference type="ARBA" id="ARBA00022801"/>
    </source>
</evidence>
<dbReference type="InterPro" id="IPR004815">
    <property type="entry name" value="Lon_bac/euk-typ"/>
</dbReference>
<dbReference type="SUPFAM" id="SSF52540">
    <property type="entry name" value="P-loop containing nucleoside triphosphate hydrolases"/>
    <property type="match status" value="1"/>
</dbReference>
<evidence type="ECO:0000256" key="6">
    <source>
        <dbReference type="ARBA" id="ARBA00050665"/>
    </source>
</evidence>
<dbReference type="Gene3D" id="1.10.8.60">
    <property type="match status" value="1"/>
</dbReference>
<dbReference type="SUPFAM" id="SSF54211">
    <property type="entry name" value="Ribosomal protein S5 domain 2-like"/>
    <property type="match status" value="1"/>
</dbReference>
<dbReference type="SMART" id="SM00382">
    <property type="entry name" value="AAA"/>
    <property type="match status" value="1"/>
</dbReference>
<evidence type="ECO:0000259" key="13">
    <source>
        <dbReference type="PROSITE" id="PS50110"/>
    </source>
</evidence>
<keyword evidence="5 9" id="KW-0067">ATP-binding</keyword>
<dbReference type="GO" id="GO:0004252">
    <property type="term" value="F:serine-type endopeptidase activity"/>
    <property type="evidence" value="ECO:0007669"/>
    <property type="project" value="UniProtKB-UniRule"/>
</dbReference>
<feature type="domain" description="Lon proteolytic" evidence="14">
    <location>
        <begin position="514"/>
        <end position="695"/>
    </location>
</feature>
<evidence type="ECO:0000256" key="2">
    <source>
        <dbReference type="ARBA" id="ARBA00022741"/>
    </source>
</evidence>
<comment type="catalytic activity">
    <reaction evidence="6 11">
        <text>Hydrolysis of proteins in presence of ATP.</text>
        <dbReference type="EC" id="3.4.21.53"/>
    </reaction>
</comment>
<reference evidence="15" key="1">
    <citation type="journal article" date="2020" name="mSystems">
        <title>Genome- and Community-Level Interaction Insights into Carbon Utilization and Element Cycling Functions of Hydrothermarchaeota in Hydrothermal Sediment.</title>
        <authorList>
            <person name="Zhou Z."/>
            <person name="Liu Y."/>
            <person name="Xu W."/>
            <person name="Pan J."/>
            <person name="Luo Z.H."/>
            <person name="Li M."/>
        </authorList>
    </citation>
    <scope>NUCLEOTIDE SEQUENCE [LARGE SCALE GENOMIC DNA]</scope>
    <source>
        <strain evidence="15">SpSt-477</strain>
    </source>
</reference>
<dbReference type="InterPro" id="IPR054594">
    <property type="entry name" value="Lon_lid"/>
</dbReference>
<keyword evidence="10" id="KW-0597">Phosphoprotein</keyword>
<dbReference type="GO" id="GO:0030163">
    <property type="term" value="P:protein catabolic process"/>
    <property type="evidence" value="ECO:0007669"/>
    <property type="project" value="InterPro"/>
</dbReference>
<dbReference type="GO" id="GO:0004176">
    <property type="term" value="F:ATP-dependent peptidase activity"/>
    <property type="evidence" value="ECO:0007669"/>
    <property type="project" value="UniProtKB-UniRule"/>
</dbReference>
<protein>
    <recommendedName>
        <fullName evidence="7 11">endopeptidase La</fullName>
        <ecNumber evidence="7 11">3.4.21.53</ecNumber>
    </recommendedName>
</protein>
<dbReference type="CDD" id="cd19500">
    <property type="entry name" value="RecA-like_Lon"/>
    <property type="match status" value="1"/>
</dbReference>
<organism evidence="15">
    <name type="scientific">Desulfatirhabdium butyrativorans</name>
    <dbReference type="NCBI Taxonomy" id="340467"/>
    <lineage>
        <taxon>Bacteria</taxon>
        <taxon>Pseudomonadati</taxon>
        <taxon>Thermodesulfobacteriota</taxon>
        <taxon>Desulfobacteria</taxon>
        <taxon>Desulfobacterales</taxon>
        <taxon>Desulfatirhabdiaceae</taxon>
        <taxon>Desulfatirhabdium</taxon>
    </lineage>
</organism>
<dbReference type="InterPro" id="IPR008269">
    <property type="entry name" value="Lon_proteolytic"/>
</dbReference>
<evidence type="ECO:0000256" key="8">
    <source>
        <dbReference type="PIRSR" id="PIRSR001174-1"/>
    </source>
</evidence>
<dbReference type="EC" id="3.4.21.53" evidence="7 11"/>
<evidence type="ECO:0000256" key="7">
    <source>
        <dbReference type="ARBA" id="ARBA00066743"/>
    </source>
</evidence>
<dbReference type="Gene3D" id="3.40.50.300">
    <property type="entry name" value="P-loop containing nucleotide triphosphate hydrolases"/>
    <property type="match status" value="1"/>
</dbReference>
<keyword evidence="4 11" id="KW-0720">Serine protease</keyword>
<dbReference type="FunFam" id="3.40.50.300:FF:000021">
    <property type="entry name" value="Lon protease homolog"/>
    <property type="match status" value="1"/>
</dbReference>
<keyword evidence="1 11" id="KW-0645">Protease</keyword>
<dbReference type="EMBL" id="DSUH01000053">
    <property type="protein sequence ID" value="HGU31692.1"/>
    <property type="molecule type" value="Genomic_DNA"/>
</dbReference>
<feature type="binding site" evidence="9">
    <location>
        <begin position="254"/>
        <end position="261"/>
    </location>
    <ligand>
        <name>ATP</name>
        <dbReference type="ChEBI" id="CHEBI:30616"/>
    </ligand>
</feature>
<dbReference type="CDD" id="cd17536">
    <property type="entry name" value="REC_YesN-like"/>
    <property type="match status" value="1"/>
</dbReference>
<keyword evidence="3 11" id="KW-0378">Hydrolase</keyword>
<gene>
    <name evidence="15" type="ORF">ENS29_02415</name>
</gene>
<sequence>MLFRKAQRQQQPVQQTPEESEAPSAVYLKIQKAALPAPIEAAAMAELERLEKTDPSAPEYAIGMNYIDLILGLPWNMVHDIHIDLNQAERVMESQHYGLRQVKERILEYLAVRTLCSMRDFFILIVDDEPIARTNLAYVLKKEGYRVDTAGNGLEALERMKTQEFDLILTDMKMEKMDGLQLLETTRKISPRTDIVLITGYATVNSAVTALKKGATHYLPKPINLDELRETIREIQGRKRALQSGRSPILCFTGPPGTGKTSIGRAIAEALERPFIRISVAGLRDEADLRGHRRTYVGAMPGRILNEIRKVNARNPVFMLDEIDKIGQDFRGDPASVLLEILDPEQNSRFMDHYLDLPFDLSAVLFITTANGIENLPAALRDRLEVIAFTGYTEAEKRQIAFRYLIPRQLRESGLTNRGIEFTEEAVGTLIRSYTQEAGVRNLEREIAAVCRKLARICLMQESGAGGRQQPPQQPDATVEAGRAASAVPIQVDGQMVIQFLGPRRFNHMSAETVGRIGVATGLVWTEFGGEIISVEAGIMKGKEQLILTGSLGDILQESARTALSYVRSHAELFGIDPDFFQGRDIHIHIPAGAIPKEGSSAGLTIVMALLSLLKRRAAKPRVAMSGELTLSGSILQVGGVREKLLAAQRGGVTTVILPRANTVDLAGMDADVLEGLEIVPAEDVPALIDVVLEKP</sequence>
<dbReference type="GO" id="GO:0005524">
    <property type="term" value="F:ATP binding"/>
    <property type="evidence" value="ECO:0007669"/>
    <property type="project" value="UniProtKB-KW"/>
</dbReference>
<dbReference type="Pfam" id="PF00072">
    <property type="entry name" value="Response_reg"/>
    <property type="match status" value="1"/>
</dbReference>
<dbReference type="Gene3D" id="3.40.50.2300">
    <property type="match status" value="1"/>
</dbReference>
<feature type="modified residue" description="4-aspartylphosphate" evidence="10">
    <location>
        <position position="171"/>
    </location>
</feature>
<evidence type="ECO:0000256" key="4">
    <source>
        <dbReference type="ARBA" id="ARBA00022825"/>
    </source>
</evidence>
<dbReference type="GO" id="GO:0000160">
    <property type="term" value="P:phosphorelay signal transduction system"/>
    <property type="evidence" value="ECO:0007669"/>
    <property type="project" value="InterPro"/>
</dbReference>
<name>A0A7C4RQM9_9BACT</name>
<dbReference type="Gene3D" id="1.20.5.5270">
    <property type="match status" value="1"/>
</dbReference>
<dbReference type="Pfam" id="PF05362">
    <property type="entry name" value="Lon_C"/>
    <property type="match status" value="1"/>
</dbReference>
<dbReference type="Pfam" id="PF00004">
    <property type="entry name" value="AAA"/>
    <property type="match status" value="1"/>
</dbReference>
<feature type="domain" description="Response regulatory" evidence="13">
    <location>
        <begin position="122"/>
        <end position="236"/>
    </location>
</feature>
<dbReference type="Gene3D" id="3.30.230.10">
    <property type="match status" value="1"/>
</dbReference>
<dbReference type="InterPro" id="IPR001789">
    <property type="entry name" value="Sig_transdc_resp-reg_receiver"/>
</dbReference>
<evidence type="ECO:0000256" key="9">
    <source>
        <dbReference type="PIRSR" id="PIRSR001174-2"/>
    </source>
</evidence>
<dbReference type="InterPro" id="IPR027417">
    <property type="entry name" value="P-loop_NTPase"/>
</dbReference>
<comment type="similarity">
    <text evidence="11">Belongs to the peptidase S16 family.</text>
</comment>
<dbReference type="InterPro" id="IPR020568">
    <property type="entry name" value="Ribosomal_Su5_D2-typ_SF"/>
</dbReference>
<dbReference type="AlphaFoldDB" id="A0A7C4RQM9"/>
<dbReference type="SMART" id="SM00448">
    <property type="entry name" value="REC"/>
    <property type="match status" value="1"/>
</dbReference>
<evidence type="ECO:0000313" key="15">
    <source>
        <dbReference type="EMBL" id="HGU31692.1"/>
    </source>
</evidence>
<comment type="caution">
    <text evidence="15">The sequence shown here is derived from an EMBL/GenBank/DDBJ whole genome shotgun (WGS) entry which is preliminary data.</text>
</comment>
<evidence type="ECO:0000256" key="10">
    <source>
        <dbReference type="PROSITE-ProRule" id="PRU00169"/>
    </source>
</evidence>
<accession>A0A7C4RQM9</accession>
<feature type="region of interest" description="Disordered" evidence="12">
    <location>
        <begin position="1"/>
        <end position="20"/>
    </location>
</feature>
<dbReference type="GO" id="GO:0016887">
    <property type="term" value="F:ATP hydrolysis activity"/>
    <property type="evidence" value="ECO:0007669"/>
    <property type="project" value="InterPro"/>
</dbReference>
<dbReference type="InterPro" id="IPR003593">
    <property type="entry name" value="AAA+_ATPase"/>
</dbReference>
<dbReference type="PROSITE" id="PS51786">
    <property type="entry name" value="LON_PROTEOLYTIC"/>
    <property type="match status" value="1"/>
</dbReference>
<dbReference type="InterPro" id="IPR011006">
    <property type="entry name" value="CheY-like_superfamily"/>
</dbReference>
<dbReference type="PROSITE" id="PS50110">
    <property type="entry name" value="RESPONSE_REGULATORY"/>
    <property type="match status" value="1"/>
</dbReference>
<dbReference type="PANTHER" id="PTHR10046">
    <property type="entry name" value="ATP DEPENDENT LON PROTEASE FAMILY MEMBER"/>
    <property type="match status" value="1"/>
</dbReference>